<dbReference type="InterPro" id="IPR008136">
    <property type="entry name" value="CinA_C"/>
</dbReference>
<proteinExistence type="predicted"/>
<dbReference type="AlphaFoldDB" id="A0A931BAU7"/>
<organism evidence="2 3">
    <name type="scientific">Streptacidiphilus fuscans</name>
    <dbReference type="NCBI Taxonomy" id="2789292"/>
    <lineage>
        <taxon>Bacteria</taxon>
        <taxon>Bacillati</taxon>
        <taxon>Actinomycetota</taxon>
        <taxon>Actinomycetes</taxon>
        <taxon>Kitasatosporales</taxon>
        <taxon>Streptomycetaceae</taxon>
        <taxon>Streptacidiphilus</taxon>
    </lineage>
</organism>
<dbReference type="Proteomes" id="UP000657385">
    <property type="component" value="Unassembled WGS sequence"/>
</dbReference>
<evidence type="ECO:0000259" key="1">
    <source>
        <dbReference type="Pfam" id="PF02464"/>
    </source>
</evidence>
<dbReference type="EMBL" id="JADPRT010000026">
    <property type="protein sequence ID" value="MBF9073809.1"/>
    <property type="molecule type" value="Genomic_DNA"/>
</dbReference>
<dbReference type="InterPro" id="IPR036653">
    <property type="entry name" value="CinA-like_C"/>
</dbReference>
<accession>A0A931BAU7</accession>
<keyword evidence="3" id="KW-1185">Reference proteome</keyword>
<comment type="caution">
    <text evidence="2">The sequence shown here is derived from an EMBL/GenBank/DDBJ whole genome shotgun (WGS) entry which is preliminary data.</text>
</comment>
<dbReference type="RefSeq" id="WP_196198649.1">
    <property type="nucleotide sequence ID" value="NZ_JADPRT010000026.1"/>
</dbReference>
<reference evidence="2" key="1">
    <citation type="submission" date="2020-11" db="EMBL/GenBank/DDBJ databases">
        <title>Isolation and identification of active actinomycetes.</title>
        <authorList>
            <person name="Yu B."/>
        </authorList>
    </citation>
    <scope>NUCLEOTIDE SEQUENCE</scope>
    <source>
        <strain evidence="2">NEAU-YB345</strain>
    </source>
</reference>
<dbReference type="Pfam" id="PF02464">
    <property type="entry name" value="CinA"/>
    <property type="match status" value="1"/>
</dbReference>
<dbReference type="NCBIfam" id="TIGR00199">
    <property type="entry name" value="PncC_domain"/>
    <property type="match status" value="1"/>
</dbReference>
<sequence>MTPDAQAVLSALVSAGATVAVAESLTGGLLAAEFVAVPGASKAFRGSVTAYATELKGSVLGVDADLLAARGAVDPDVAAQMAAGVRTLMGADFGLATTGVAGPEPQDGHPVGTVYVAISRTCGESVSSLRLSGDRATIRRKAVAAALDLLTRALQGNPVG</sequence>
<name>A0A931BAU7_9ACTN</name>
<evidence type="ECO:0000313" key="3">
    <source>
        <dbReference type="Proteomes" id="UP000657385"/>
    </source>
</evidence>
<feature type="domain" description="CinA C-terminal" evidence="1">
    <location>
        <begin position="5"/>
        <end position="153"/>
    </location>
</feature>
<gene>
    <name evidence="2" type="ORF">I2501_37925</name>
</gene>
<dbReference type="SUPFAM" id="SSF142433">
    <property type="entry name" value="CinA-like"/>
    <property type="match status" value="1"/>
</dbReference>
<dbReference type="Gene3D" id="3.90.950.20">
    <property type="entry name" value="CinA-like"/>
    <property type="match status" value="1"/>
</dbReference>
<evidence type="ECO:0000313" key="2">
    <source>
        <dbReference type="EMBL" id="MBF9073809.1"/>
    </source>
</evidence>
<protein>
    <submittedName>
        <fullName evidence="2">Nicotinamide-nucleotide amidohydrolase family protein</fullName>
    </submittedName>
</protein>